<protein>
    <submittedName>
        <fullName evidence="1">Uncharacterized protein</fullName>
    </submittedName>
</protein>
<proteinExistence type="predicted"/>
<dbReference type="InterPro" id="IPR016024">
    <property type="entry name" value="ARM-type_fold"/>
</dbReference>
<gene>
    <name evidence="1" type="ORF">L0M14_00245</name>
</gene>
<dbReference type="SUPFAM" id="SSF48371">
    <property type="entry name" value="ARM repeat"/>
    <property type="match status" value="1"/>
</dbReference>
<sequence>MTEFQFCQDVYLNCDRLLAIFPEDDSSVLFDIARYTQKNQSYPLNSAHEKMLSVAVELELIIVNDGQATFSNNFVTVYFLAREICNNQLIPIFENTAQFWEAFEQLCRDTRNQAIKHIAEMVLIVLSRDFSKDICAQVLSIDRDRFWMVYFAITDSLPYINKTLDSLLDMTLYIAQMTKSDMTHGRIYSAISKMCEIQPELGSELFAKLKEQTDQLLISLIPAVLSGISKSTKFEDVYERAFQLIKDENLEIKCQAIFTLSLFDYDDLKRTYLSETINEYNRLVQGTTDSHILSVVAKSYGNLMSKDRTIPNKLVELSHISDSNVQYELSTILFQHSEYKSEPWYKDILIKLSFVEIQYKGIIDNLSYCLHNFVEDEPEFIFTFFEHWVQNRQYYEESSSNIAEVFKFALEELHTTKRWLIEKYITLWFNHNDSVLHTAAADIVNYYGVRESTFQLCKTELDKMDSNDIHFIISKILGYVHWNTMLCALVFSVLQREPVSDVINGNVLWAFNNYIAYNYPGATRDLLKVKIETGSETEIQMAKKILDQIERYFENLRRLPKLKEFYPVESRANEYLKLKARKQDKNIREKSEEGSVLSKLFTKIVLKGGKTSFSKYQGEFSDRTALQEISYSYELPRGEIFDPVGQKLLRYQWRTLRRKEARDETDYS</sequence>
<accession>A0ABY3SK29</accession>
<organism evidence="1 2">
    <name type="scientific">Paenibacillus hexagrammi</name>
    <dbReference type="NCBI Taxonomy" id="2908839"/>
    <lineage>
        <taxon>Bacteria</taxon>
        <taxon>Bacillati</taxon>
        <taxon>Bacillota</taxon>
        <taxon>Bacilli</taxon>
        <taxon>Bacillales</taxon>
        <taxon>Paenibacillaceae</taxon>
        <taxon>Paenibacillus</taxon>
    </lineage>
</organism>
<keyword evidence="2" id="KW-1185">Reference proteome</keyword>
<evidence type="ECO:0000313" key="1">
    <source>
        <dbReference type="EMBL" id="UJF33735.1"/>
    </source>
</evidence>
<dbReference type="Proteomes" id="UP001649230">
    <property type="component" value="Chromosome"/>
</dbReference>
<dbReference type="EMBL" id="CP090978">
    <property type="protein sequence ID" value="UJF33735.1"/>
    <property type="molecule type" value="Genomic_DNA"/>
</dbReference>
<name>A0ABY3SK29_9BACL</name>
<reference evidence="1 2" key="1">
    <citation type="journal article" date="2024" name="Int. J. Syst. Evol. Microbiol.">
        <title>Paenibacillus hexagrammi sp. nov., a novel bacterium isolated from the gut content of Hexagrammos agrammus.</title>
        <authorList>
            <person name="Jung H.K."/>
            <person name="Kim D.G."/>
            <person name="Zin H."/>
            <person name="Park J."/>
            <person name="Jung H."/>
            <person name="Kim Y.O."/>
            <person name="Kong H.J."/>
            <person name="Kim J.W."/>
            <person name="Kim Y.S."/>
        </authorList>
    </citation>
    <scope>NUCLEOTIDE SEQUENCE [LARGE SCALE GENOMIC DNA]</scope>
    <source>
        <strain evidence="1 2">YPD9-1</strain>
    </source>
</reference>
<evidence type="ECO:0000313" key="2">
    <source>
        <dbReference type="Proteomes" id="UP001649230"/>
    </source>
</evidence>
<dbReference type="RefSeq" id="WP_235120129.1">
    <property type="nucleotide sequence ID" value="NZ_CP090978.1"/>
</dbReference>